<dbReference type="RefSeq" id="WP_273595131.1">
    <property type="nucleotide sequence ID" value="NZ_JAQQXS010000002.1"/>
</dbReference>
<evidence type="ECO:0000313" key="4">
    <source>
        <dbReference type="Proteomes" id="UP001219862"/>
    </source>
</evidence>
<dbReference type="Pfam" id="PF20597">
    <property type="entry name" value="pAdhesive_15"/>
    <property type="match status" value="1"/>
</dbReference>
<feature type="domain" description="Choice-of-anchor A" evidence="2">
    <location>
        <begin position="26"/>
        <end position="296"/>
    </location>
</feature>
<evidence type="ECO:0000313" key="3">
    <source>
        <dbReference type="EMBL" id="MDC8784009.1"/>
    </source>
</evidence>
<dbReference type="EMBL" id="JAQQXS010000002">
    <property type="protein sequence ID" value="MDC8784009.1"/>
    <property type="molecule type" value="Genomic_DNA"/>
</dbReference>
<protein>
    <submittedName>
        <fullName evidence="3">Choice-of-anchor A family protein</fullName>
    </submittedName>
</protein>
<keyword evidence="1" id="KW-0732">Signal</keyword>
<feature type="chain" id="PRO_5045250208" evidence="1">
    <location>
        <begin position="20"/>
        <end position="342"/>
    </location>
</feature>
<evidence type="ECO:0000259" key="2">
    <source>
        <dbReference type="Pfam" id="PF20597"/>
    </source>
</evidence>
<accession>A0ABT5KM69</accession>
<proteinExistence type="predicted"/>
<evidence type="ECO:0000256" key="1">
    <source>
        <dbReference type="SAM" id="SignalP"/>
    </source>
</evidence>
<dbReference type="NCBIfam" id="TIGR04215">
    <property type="entry name" value="choice_anch_A"/>
    <property type="match status" value="1"/>
</dbReference>
<dbReference type="InterPro" id="IPR026588">
    <property type="entry name" value="Choice_anch_A"/>
</dbReference>
<keyword evidence="4" id="KW-1185">Reference proteome</keyword>
<comment type="caution">
    <text evidence="3">The sequence shown here is derived from an EMBL/GenBank/DDBJ whole genome shotgun (WGS) entry which is preliminary data.</text>
</comment>
<feature type="signal peptide" evidence="1">
    <location>
        <begin position="1"/>
        <end position="19"/>
    </location>
</feature>
<dbReference type="Proteomes" id="UP001219862">
    <property type="component" value="Unassembled WGS sequence"/>
</dbReference>
<name>A0ABT5KM69_9BURK</name>
<gene>
    <name evidence="3" type="ORF">PRZ01_02250</name>
</gene>
<organism evidence="3 4">
    <name type="scientific">Roseateles koreensis</name>
    <dbReference type="NCBI Taxonomy" id="2987526"/>
    <lineage>
        <taxon>Bacteria</taxon>
        <taxon>Pseudomonadati</taxon>
        <taxon>Pseudomonadota</taxon>
        <taxon>Betaproteobacteria</taxon>
        <taxon>Burkholderiales</taxon>
        <taxon>Sphaerotilaceae</taxon>
        <taxon>Roseateles</taxon>
    </lineage>
</organism>
<reference evidence="3 4" key="1">
    <citation type="submission" date="2022-10" db="EMBL/GenBank/DDBJ databases">
        <title>paucibacter sp. hw8 Genome sequencing.</title>
        <authorList>
            <person name="Park S."/>
        </authorList>
    </citation>
    <scope>NUCLEOTIDE SEQUENCE [LARGE SCALE GENOMIC DNA]</scope>
    <source>
        <strain evidence="4">hw8</strain>
    </source>
</reference>
<sequence length="342" mass="34251">MKARVAAAVGLVASQWAGAASLSAVDILQQFNLVTLSNVTSTSHVDGRSFIGGNVSGGEYAGHPGSILGSSYSGLTVMGNASGVTVNSNGLVVEGNLSNSTVNSGASAILGNVSNTNLNGAAYVAGTVSASNLNGGSLSSVPNAVAAATSTDMGATIKGLSTTLSHLSSTGSTVNMSANTATFSAVANSLGVAVFDLTAIDTSVFSMSQFSFNLNGANAVIFNVDEKTLNIASNFLAGSAAQLAGSVIWNFYNATSLNVNAQFGGVVLAPYATLTNNQNIEGTVLVNKLNQNAEIHAASFTGGTAVSAVSAVPELPSYALFFAGLVAVAGWGRRRMASDQSR</sequence>